<dbReference type="Proteomes" id="UP000799755">
    <property type="component" value="Unassembled WGS sequence"/>
</dbReference>
<evidence type="ECO:0000313" key="2">
    <source>
        <dbReference type="Proteomes" id="UP000799755"/>
    </source>
</evidence>
<sequence length="191" mass="21747">DSCIEFGKQVMQAEDLEPVHNQGCNSFTLVCHRKQKIVQFRLKPFDALIMDLAHQIYGTMTVIDLGQFVARSTHFSQPKTSYRADSWTMMSKKTLNRLHHNSSLQAAPEIAEIVSLNILVDDAGDVTGVIDFDTAFWDSLWSNVSQELKEKREELDAAIRMALSIGVINRYFIRGMMDKVDESIKVHRLSL</sequence>
<comment type="caution">
    <text evidence="1">The sequence shown here is derived from an EMBL/GenBank/DDBJ whole genome shotgun (WGS) entry which is preliminary data.</text>
</comment>
<dbReference type="EMBL" id="MU003495">
    <property type="protein sequence ID" value="KAF2475897.1"/>
    <property type="molecule type" value="Genomic_DNA"/>
</dbReference>
<protein>
    <submittedName>
        <fullName evidence="1">Uncharacterized protein</fullName>
    </submittedName>
</protein>
<accession>A0ACB6RC46</accession>
<gene>
    <name evidence="1" type="ORF">BDR25DRAFT_160292</name>
</gene>
<feature type="non-terminal residue" evidence="1">
    <location>
        <position position="1"/>
    </location>
</feature>
<reference evidence="1" key="1">
    <citation type="journal article" date="2020" name="Stud. Mycol.">
        <title>101 Dothideomycetes genomes: a test case for predicting lifestyles and emergence of pathogens.</title>
        <authorList>
            <person name="Haridas S."/>
            <person name="Albert R."/>
            <person name="Binder M."/>
            <person name="Bloem J."/>
            <person name="Labutti K."/>
            <person name="Salamov A."/>
            <person name="Andreopoulos B."/>
            <person name="Baker S."/>
            <person name="Barry K."/>
            <person name="Bills G."/>
            <person name="Bluhm B."/>
            <person name="Cannon C."/>
            <person name="Castanera R."/>
            <person name="Culley D."/>
            <person name="Daum C."/>
            <person name="Ezra D."/>
            <person name="Gonzalez J."/>
            <person name="Henrissat B."/>
            <person name="Kuo A."/>
            <person name="Liang C."/>
            <person name="Lipzen A."/>
            <person name="Lutzoni F."/>
            <person name="Magnuson J."/>
            <person name="Mondo S."/>
            <person name="Nolan M."/>
            <person name="Ohm R."/>
            <person name="Pangilinan J."/>
            <person name="Park H.-J."/>
            <person name="Ramirez L."/>
            <person name="Alfaro M."/>
            <person name="Sun H."/>
            <person name="Tritt A."/>
            <person name="Yoshinaga Y."/>
            <person name="Zwiers L.-H."/>
            <person name="Turgeon B."/>
            <person name="Goodwin S."/>
            <person name="Spatafora J."/>
            <person name="Crous P."/>
            <person name="Grigoriev I."/>
        </authorList>
    </citation>
    <scope>NUCLEOTIDE SEQUENCE</scope>
    <source>
        <strain evidence="1">ATCC 200398</strain>
    </source>
</reference>
<keyword evidence="2" id="KW-1185">Reference proteome</keyword>
<feature type="non-terminal residue" evidence="1">
    <location>
        <position position="191"/>
    </location>
</feature>
<name>A0ACB6RC46_9PLEO</name>
<organism evidence="1 2">
    <name type="scientific">Lindgomyces ingoldianus</name>
    <dbReference type="NCBI Taxonomy" id="673940"/>
    <lineage>
        <taxon>Eukaryota</taxon>
        <taxon>Fungi</taxon>
        <taxon>Dikarya</taxon>
        <taxon>Ascomycota</taxon>
        <taxon>Pezizomycotina</taxon>
        <taxon>Dothideomycetes</taxon>
        <taxon>Pleosporomycetidae</taxon>
        <taxon>Pleosporales</taxon>
        <taxon>Lindgomycetaceae</taxon>
        <taxon>Lindgomyces</taxon>
    </lineage>
</organism>
<proteinExistence type="predicted"/>
<evidence type="ECO:0000313" key="1">
    <source>
        <dbReference type="EMBL" id="KAF2475897.1"/>
    </source>
</evidence>